<feature type="domain" description="Primosomal protein N' 3' DNA-binding" evidence="10">
    <location>
        <begin position="35"/>
        <end position="134"/>
    </location>
</feature>
<dbReference type="InterPro" id="IPR042115">
    <property type="entry name" value="PriA_3primeBD_sf"/>
</dbReference>
<comment type="caution">
    <text evidence="8">As this protein does not have any detectable helicase domains, it probably does not have helicase activity.</text>
</comment>
<dbReference type="InterPro" id="IPR005259">
    <property type="entry name" value="PriA"/>
</dbReference>
<feature type="region of interest" description="Disordered" evidence="9">
    <location>
        <begin position="137"/>
        <end position="172"/>
    </location>
</feature>
<proteinExistence type="inferred from homology"/>
<feature type="binding site" evidence="8">
    <location>
        <position position="629"/>
    </location>
    <ligand>
        <name>Zn(2+)</name>
        <dbReference type="ChEBI" id="CHEBI:29105"/>
        <label>1</label>
    </ligand>
</feature>
<evidence type="ECO:0000256" key="9">
    <source>
        <dbReference type="SAM" id="MobiDB-lite"/>
    </source>
</evidence>
<comment type="subunit">
    <text evidence="8">Component of the replication restart primosome.</text>
</comment>
<feature type="region of interest" description="Disordered" evidence="9">
    <location>
        <begin position="185"/>
        <end position="316"/>
    </location>
</feature>
<dbReference type="PANTHER" id="PTHR30580:SF0">
    <property type="entry name" value="PRIMOSOMAL PROTEIN N"/>
    <property type="match status" value="1"/>
</dbReference>
<evidence type="ECO:0000256" key="4">
    <source>
        <dbReference type="ARBA" id="ARBA00022741"/>
    </source>
</evidence>
<dbReference type="Proteomes" id="UP001299970">
    <property type="component" value="Unassembled WGS sequence"/>
</dbReference>
<comment type="cofactor">
    <cofactor evidence="8">
        <name>Zn(2+)</name>
        <dbReference type="ChEBI" id="CHEBI:29105"/>
    </cofactor>
    <text evidence="8">Binds 2 zinc ions per subunit.</text>
</comment>
<dbReference type="HAMAP" id="MF_00983">
    <property type="entry name" value="PriA"/>
    <property type="match status" value="1"/>
</dbReference>
<keyword evidence="6 8" id="KW-0067">ATP-binding</keyword>
<organism evidence="11 12">
    <name type="scientific">Pseudonocardia alaniniphila</name>
    <dbReference type="NCBI Taxonomy" id="75291"/>
    <lineage>
        <taxon>Bacteria</taxon>
        <taxon>Bacillati</taxon>
        <taxon>Actinomycetota</taxon>
        <taxon>Actinomycetes</taxon>
        <taxon>Pseudonocardiales</taxon>
        <taxon>Pseudonocardiaceae</taxon>
        <taxon>Pseudonocardia</taxon>
    </lineage>
</organism>
<comment type="function">
    <text evidence="8">Initiates the restart of stalled replication forks, which reloads the replicative helicase on sites other than the origin of replication. Recognizes and binds to abandoned replication forks and remodels them to uncover a helicase loading site. Promotes assembly of the primosome at these replication forks.</text>
</comment>
<dbReference type="Gene3D" id="3.40.50.300">
    <property type="entry name" value="P-loop containing nucleotide triphosphate hydrolases"/>
    <property type="match status" value="1"/>
</dbReference>
<feature type="region of interest" description="Disordered" evidence="9">
    <location>
        <begin position="1"/>
        <end position="21"/>
    </location>
</feature>
<feature type="binding site" evidence="8">
    <location>
        <position position="617"/>
    </location>
    <ligand>
        <name>Zn(2+)</name>
        <dbReference type="ChEBI" id="CHEBI:29105"/>
        <label>2</label>
    </ligand>
</feature>
<keyword evidence="3 8" id="KW-0479">Metal-binding</keyword>
<feature type="compositionally biased region" description="Basic and acidic residues" evidence="9">
    <location>
        <begin position="138"/>
        <end position="151"/>
    </location>
</feature>
<comment type="caution">
    <text evidence="11">The sequence shown here is derived from an EMBL/GenBank/DDBJ whole genome shotgun (WGS) entry which is preliminary data.</text>
</comment>
<dbReference type="Pfam" id="PF17764">
    <property type="entry name" value="PriA_3primeBD"/>
    <property type="match status" value="1"/>
</dbReference>
<evidence type="ECO:0000256" key="1">
    <source>
        <dbReference type="ARBA" id="ARBA00022515"/>
    </source>
</evidence>
<feature type="binding site" evidence="8">
    <location>
        <position position="567"/>
    </location>
    <ligand>
        <name>Zn(2+)</name>
        <dbReference type="ChEBI" id="CHEBI:29105"/>
        <label>1</label>
    </ligand>
</feature>
<feature type="compositionally biased region" description="Gly residues" evidence="9">
    <location>
        <begin position="1"/>
        <end position="11"/>
    </location>
</feature>
<evidence type="ECO:0000256" key="3">
    <source>
        <dbReference type="ARBA" id="ARBA00022723"/>
    </source>
</evidence>
<keyword evidence="4 8" id="KW-0547">Nucleotide-binding</keyword>
<feature type="binding site" evidence="8">
    <location>
        <position position="579"/>
    </location>
    <ligand>
        <name>Zn(2+)</name>
        <dbReference type="ChEBI" id="CHEBI:29105"/>
        <label>2</label>
    </ligand>
</feature>
<feature type="binding site" evidence="8">
    <location>
        <position position="632"/>
    </location>
    <ligand>
        <name>Zn(2+)</name>
        <dbReference type="ChEBI" id="CHEBI:29105"/>
        <label>1</label>
    </ligand>
</feature>
<dbReference type="Gene3D" id="3.40.1440.60">
    <property type="entry name" value="PriA, 3(prime) DNA-binding domain"/>
    <property type="match status" value="1"/>
</dbReference>
<accession>A0ABS9TIP6</accession>
<evidence type="ECO:0000256" key="2">
    <source>
        <dbReference type="ARBA" id="ARBA00022705"/>
    </source>
</evidence>
<evidence type="ECO:0000256" key="8">
    <source>
        <dbReference type="HAMAP-Rule" id="MF_00983"/>
    </source>
</evidence>
<dbReference type="EMBL" id="JAKXMK010000019">
    <property type="protein sequence ID" value="MCH6168293.1"/>
    <property type="molecule type" value="Genomic_DNA"/>
</dbReference>
<evidence type="ECO:0000313" key="12">
    <source>
        <dbReference type="Proteomes" id="UP001299970"/>
    </source>
</evidence>
<evidence type="ECO:0000259" key="10">
    <source>
        <dbReference type="Pfam" id="PF17764"/>
    </source>
</evidence>
<evidence type="ECO:0000256" key="7">
    <source>
        <dbReference type="ARBA" id="ARBA00023125"/>
    </source>
</evidence>
<feature type="compositionally biased region" description="Basic and acidic residues" evidence="9">
    <location>
        <begin position="228"/>
        <end position="238"/>
    </location>
</feature>
<feature type="binding site" evidence="8">
    <location>
        <position position="576"/>
    </location>
    <ligand>
        <name>Zn(2+)</name>
        <dbReference type="ChEBI" id="CHEBI:29105"/>
        <label>2</label>
    </ligand>
</feature>
<keyword evidence="1 8" id="KW-0639">Primosome</keyword>
<reference evidence="11 12" key="1">
    <citation type="submission" date="2022-03" db="EMBL/GenBank/DDBJ databases">
        <title>Pseudonocardia alaer sp. nov., a novel actinomycete isolated from reed forest soil.</title>
        <authorList>
            <person name="Wang L."/>
        </authorList>
    </citation>
    <scope>NUCLEOTIDE SEQUENCE [LARGE SCALE GENOMIC DNA]</scope>
    <source>
        <strain evidence="11 12">Y-16303</strain>
    </source>
</reference>
<keyword evidence="2 8" id="KW-0235">DNA replication</keyword>
<keyword evidence="7 8" id="KW-0238">DNA-binding</keyword>
<protein>
    <recommendedName>
        <fullName evidence="8">Probable replication restart protein PriA</fullName>
    </recommendedName>
    <alternativeName>
        <fullName evidence="8">Putative ATP-dependent DNA helicase PriA</fullName>
    </alternativeName>
</protein>
<dbReference type="InterPro" id="IPR027417">
    <property type="entry name" value="P-loop_NTPase"/>
</dbReference>
<evidence type="ECO:0000313" key="11">
    <source>
        <dbReference type="EMBL" id="MCH6168293.1"/>
    </source>
</evidence>
<feature type="binding site" evidence="8">
    <location>
        <position position="570"/>
    </location>
    <ligand>
        <name>Zn(2+)</name>
        <dbReference type="ChEBI" id="CHEBI:29105"/>
        <label>1</label>
    </ligand>
</feature>
<name>A0ABS9TIP6_9PSEU</name>
<feature type="binding site" evidence="8">
    <location>
        <position position="620"/>
    </location>
    <ligand>
        <name>Zn(2+)</name>
        <dbReference type="ChEBI" id="CHEBI:29105"/>
        <label>2</label>
    </ligand>
</feature>
<evidence type="ECO:0000256" key="6">
    <source>
        <dbReference type="ARBA" id="ARBA00022840"/>
    </source>
</evidence>
<feature type="compositionally biased region" description="Basic and acidic residues" evidence="9">
    <location>
        <begin position="262"/>
        <end position="273"/>
    </location>
</feature>
<gene>
    <name evidence="8" type="primary">priA</name>
    <name evidence="11" type="ORF">MMF94_21590</name>
</gene>
<dbReference type="PANTHER" id="PTHR30580">
    <property type="entry name" value="PRIMOSOMAL PROTEIN N"/>
    <property type="match status" value="1"/>
</dbReference>
<sequence length="870" mass="89954">MASGRPGGRQRGGSVARPARNRGEWRPAAHLPVARVAVDVALAHLDRPFDYCVPEHLDAVAVPGVRLRVRFAGRLVDGFLLERVAESAHTGKLAWVEKVVSPEPVLSPEVAALCRTVADRYAGVFADVLRLAVPPRHARVESEAPQERAEPTTEPVDEPCGEPAPQPADSDVPAVAELARRPGGDSVAANALPERDPVGGPTDSAGATSHRPAGESDRPGGGGPAADSGDRPGERPADPADLPVPEHPQRPGAGPVGPAGGERADRPGGEPAERGGAGSVDQSAGDRADRPGGEPAARSGAESADQSGSGSAQLPGVVPDAWRRYQRGSALLDALAGGRAAHAVWQALPGECWPERLAEAAAATVAAGRGAVLVMPDQRDVAALHDACAARLGAGEVVALTAELGPAERYRRWLAVRRGQVRVVVGTRSAAFAPVERLGLLAVWDDGDDLHAEPRAPYPHVRDVLVLRAHNAGAALLVGGFARTAEAHLLVESGWAREVVADRATVRAAMPRITALEETAGQFVRDPDSRAARLPHIAFEAARSALGSGLPVLVQVPRAGYLPWLACGACRESARCRHCAGPLGLAHQGGRAAADARSTDVARAGPSDAASAGLPHCRWCGRADSAFRCPACGSRRLRAGVVGSGRTAEELGRAFPGITVRLSGGGAPVHTEVAARPELVVATPGAEPRAPGGYGAALLLDGWALLSRPDLRVAEETLRRWMAAAALVVPHTRGGRVVVMADAAIPVVQALVRWDPAGHAAAEYASRAEVGFPPAMRMAAVEGSAAAVADVLAELPKAVEVLGPVEVDPIGPSAGGPGDEPTEIRERALLRVPRAEGRAMAAALHAAQAARTARKVPDPVRVRLDPVEIG</sequence>
<dbReference type="InterPro" id="IPR041222">
    <property type="entry name" value="PriA_3primeBD"/>
</dbReference>
<dbReference type="SUPFAM" id="SSF52540">
    <property type="entry name" value="P-loop containing nucleoside triphosphate hydrolases"/>
    <property type="match status" value="1"/>
</dbReference>
<keyword evidence="12" id="KW-1185">Reference proteome</keyword>
<keyword evidence="5 8" id="KW-0862">Zinc</keyword>
<evidence type="ECO:0000256" key="5">
    <source>
        <dbReference type="ARBA" id="ARBA00022833"/>
    </source>
</evidence>
<comment type="similarity">
    <text evidence="8">Belongs to the helicase family. PriA subfamily.</text>
</comment>